<dbReference type="AlphaFoldDB" id="A0A9N8HN11"/>
<accession>A0A9N8HN11</accession>
<organism evidence="1 2">
    <name type="scientific">Seminavis robusta</name>
    <dbReference type="NCBI Taxonomy" id="568900"/>
    <lineage>
        <taxon>Eukaryota</taxon>
        <taxon>Sar</taxon>
        <taxon>Stramenopiles</taxon>
        <taxon>Ochrophyta</taxon>
        <taxon>Bacillariophyta</taxon>
        <taxon>Bacillariophyceae</taxon>
        <taxon>Bacillariophycidae</taxon>
        <taxon>Naviculales</taxon>
        <taxon>Naviculaceae</taxon>
        <taxon>Seminavis</taxon>
    </lineage>
</organism>
<evidence type="ECO:0000313" key="2">
    <source>
        <dbReference type="Proteomes" id="UP001153069"/>
    </source>
</evidence>
<gene>
    <name evidence="1" type="ORF">SEMRO_1169_G248570.1</name>
</gene>
<comment type="caution">
    <text evidence="1">The sequence shown here is derived from an EMBL/GenBank/DDBJ whole genome shotgun (WGS) entry which is preliminary data.</text>
</comment>
<reference evidence="1" key="1">
    <citation type="submission" date="2020-06" db="EMBL/GenBank/DDBJ databases">
        <authorList>
            <consortium name="Plant Systems Biology data submission"/>
        </authorList>
    </citation>
    <scope>NUCLEOTIDE SEQUENCE</scope>
    <source>
        <strain evidence="1">D6</strain>
    </source>
</reference>
<dbReference type="OrthoDB" id="44639at2759"/>
<sequence length="167" mass="18326">MQKFAQEETLLQIHCSATSTSSKEEFESTVLPKVQKFVQSFPFSAVLPVQPLQYLPTADGGVEVLFMRKKTKEKGSIDGGLCFFVIPTGSGNNNESNELEIVVKRNSEGQTCGKMFSEKLVVQAFVSSFTGKDVEEGRAPLTSQEAPGNELVKVESVFHKWMDGLVA</sequence>
<proteinExistence type="predicted"/>
<evidence type="ECO:0000313" key="1">
    <source>
        <dbReference type="EMBL" id="CAB9521153.1"/>
    </source>
</evidence>
<name>A0A9N8HN11_9STRA</name>
<dbReference type="EMBL" id="CAICTM010001167">
    <property type="protein sequence ID" value="CAB9521153.1"/>
    <property type="molecule type" value="Genomic_DNA"/>
</dbReference>
<protein>
    <submittedName>
        <fullName evidence="1">Uncharacterized protein</fullName>
    </submittedName>
</protein>
<dbReference type="Proteomes" id="UP001153069">
    <property type="component" value="Unassembled WGS sequence"/>
</dbReference>
<keyword evidence="2" id="KW-1185">Reference proteome</keyword>